<reference evidence="2" key="1">
    <citation type="submission" date="2017-09" db="EMBL/GenBank/DDBJ databases">
        <authorList>
            <person name="Varghese N."/>
            <person name="Submissions S."/>
        </authorList>
    </citation>
    <scope>NUCLEOTIDE SEQUENCE [LARGE SCALE GENOMIC DNA]</scope>
    <source>
        <strain evidence="2">MSL47</strain>
    </source>
</reference>
<sequence length="39" mass="4784">MDEIDRLFENEFEGNISLFTKEIGVNRRIIQKDRNRKKM</sequence>
<gene>
    <name evidence="1" type="ORF">SAMN06265827_1015</name>
</gene>
<evidence type="ECO:0000313" key="2">
    <source>
        <dbReference type="Proteomes" id="UP000219573"/>
    </source>
</evidence>
<proteinExistence type="predicted"/>
<dbReference type="AlphaFoldDB" id="A0A285F1L3"/>
<dbReference type="EMBL" id="OBDZ01000001">
    <property type="protein sequence ID" value="SNY05185.1"/>
    <property type="molecule type" value="Genomic_DNA"/>
</dbReference>
<keyword evidence="2" id="KW-1185">Reference proteome</keyword>
<evidence type="ECO:0000313" key="1">
    <source>
        <dbReference type="EMBL" id="SNY05185.1"/>
    </source>
</evidence>
<organism evidence="1 2">
    <name type="scientific">Orenia metallireducens</name>
    <dbReference type="NCBI Taxonomy" id="1413210"/>
    <lineage>
        <taxon>Bacteria</taxon>
        <taxon>Bacillati</taxon>
        <taxon>Bacillota</taxon>
        <taxon>Clostridia</taxon>
        <taxon>Halanaerobiales</taxon>
        <taxon>Halobacteroidaceae</taxon>
        <taxon>Orenia</taxon>
    </lineage>
</organism>
<name>A0A285F1L3_9FIRM</name>
<protein>
    <submittedName>
        <fullName evidence="1">Uncharacterized protein</fullName>
    </submittedName>
</protein>
<accession>A0A285F1L3</accession>
<dbReference type="Proteomes" id="UP000219573">
    <property type="component" value="Unassembled WGS sequence"/>
</dbReference>